<keyword evidence="9 16" id="KW-1133">Transmembrane helix</keyword>
<feature type="repeat" description="FG-GAP" evidence="15">
    <location>
        <begin position="112"/>
        <end position="177"/>
    </location>
</feature>
<dbReference type="SMART" id="SM00191">
    <property type="entry name" value="Int_alpha"/>
    <property type="match status" value="4"/>
</dbReference>
<evidence type="ECO:0000256" key="15">
    <source>
        <dbReference type="PROSITE-ProRule" id="PRU00803"/>
    </source>
</evidence>
<evidence type="ECO:0000256" key="10">
    <source>
        <dbReference type="ARBA" id="ARBA00023037"/>
    </source>
</evidence>
<name>A0A8J6ES69_ELECQ</name>
<dbReference type="Gene3D" id="2.60.40.1530">
    <property type="entry name" value="ntegrin, alpha v. Chain A, domain 4"/>
    <property type="match status" value="1"/>
</dbReference>
<keyword evidence="8 16" id="KW-0130">Cell adhesion</keyword>
<feature type="domain" description="Integrin alpha second immunoglobulin-like" evidence="18">
    <location>
        <begin position="436"/>
        <end position="573"/>
    </location>
</feature>
<keyword evidence="10 16" id="KW-0401">Integrin</keyword>
<keyword evidence="6" id="KW-0677">Repeat</keyword>
<evidence type="ECO:0000259" key="18">
    <source>
        <dbReference type="Pfam" id="PF20805"/>
    </source>
</evidence>
<dbReference type="Gene3D" id="2.60.40.1460">
    <property type="entry name" value="Integrin domains. Chain A, domain 2"/>
    <property type="match status" value="1"/>
</dbReference>
<dbReference type="Pfam" id="PF01839">
    <property type="entry name" value="FG-GAP"/>
    <property type="match status" value="2"/>
</dbReference>
<organism evidence="20 21">
    <name type="scientific">Eleutherodactylus coqui</name>
    <name type="common">Puerto Rican coqui</name>
    <dbReference type="NCBI Taxonomy" id="57060"/>
    <lineage>
        <taxon>Eukaryota</taxon>
        <taxon>Metazoa</taxon>
        <taxon>Chordata</taxon>
        <taxon>Craniata</taxon>
        <taxon>Vertebrata</taxon>
        <taxon>Euteleostomi</taxon>
        <taxon>Amphibia</taxon>
        <taxon>Batrachia</taxon>
        <taxon>Anura</taxon>
        <taxon>Neobatrachia</taxon>
        <taxon>Hyloidea</taxon>
        <taxon>Eleutherodactylidae</taxon>
        <taxon>Eleutherodactylinae</taxon>
        <taxon>Eleutherodactylus</taxon>
        <taxon>Eleutherodactylus</taxon>
    </lineage>
</organism>
<accession>A0A8J6ES69</accession>
<dbReference type="FunFam" id="1.20.5.930:FF:000001">
    <property type="entry name" value="Integrin subunit alpha V"/>
    <property type="match status" value="1"/>
</dbReference>
<feature type="transmembrane region" description="Helical" evidence="16">
    <location>
        <begin position="809"/>
        <end position="831"/>
    </location>
</feature>
<dbReference type="GO" id="GO:0008305">
    <property type="term" value="C:integrin complex"/>
    <property type="evidence" value="ECO:0007669"/>
    <property type="project" value="InterPro"/>
</dbReference>
<evidence type="ECO:0000256" key="13">
    <source>
        <dbReference type="ARBA" id="ARBA00023170"/>
    </source>
</evidence>
<keyword evidence="11 16" id="KW-0472">Membrane</keyword>
<dbReference type="InterPro" id="IPR048285">
    <property type="entry name" value="Integrin_alpha_Ig-like_2"/>
</dbReference>
<feature type="repeat" description="FG-GAP" evidence="15">
    <location>
        <begin position="240"/>
        <end position="301"/>
    </location>
</feature>
<dbReference type="EMBL" id="WNTK01000013">
    <property type="protein sequence ID" value="KAG9474354.1"/>
    <property type="molecule type" value="Genomic_DNA"/>
</dbReference>
<keyword evidence="13 16" id="KW-0675">Receptor</keyword>
<evidence type="ECO:0000256" key="8">
    <source>
        <dbReference type="ARBA" id="ARBA00022889"/>
    </source>
</evidence>
<evidence type="ECO:0000256" key="5">
    <source>
        <dbReference type="ARBA" id="ARBA00022729"/>
    </source>
</evidence>
<comment type="caution">
    <text evidence="20">The sequence shown here is derived from an EMBL/GenBank/DDBJ whole genome shotgun (WGS) entry which is preliminary data.</text>
</comment>
<keyword evidence="3 16" id="KW-0812">Transmembrane</keyword>
<dbReference type="AlphaFoldDB" id="A0A8J6ES69"/>
<dbReference type="Pfam" id="PF20806">
    <property type="entry name" value="Integrin_A_Ig_3"/>
    <property type="match status" value="1"/>
</dbReference>
<dbReference type="InterPro" id="IPR028994">
    <property type="entry name" value="Integrin_alpha_N"/>
</dbReference>
<evidence type="ECO:0000259" key="17">
    <source>
        <dbReference type="Pfam" id="PF08441"/>
    </source>
</evidence>
<dbReference type="InterPro" id="IPR018184">
    <property type="entry name" value="Integrin_alpha_C_CS"/>
</dbReference>
<dbReference type="Pfam" id="PF20805">
    <property type="entry name" value="Integrin_A_Ig_2"/>
    <property type="match status" value="1"/>
</dbReference>
<dbReference type="PANTHER" id="PTHR23220:SF73">
    <property type="entry name" value="INTEGRIN ALPHA-IIB"/>
    <property type="match status" value="1"/>
</dbReference>
<keyword evidence="4" id="KW-0479">Metal-binding</keyword>
<dbReference type="GO" id="GO:0098609">
    <property type="term" value="P:cell-cell adhesion"/>
    <property type="evidence" value="ECO:0007669"/>
    <property type="project" value="TreeGrafter"/>
</dbReference>
<evidence type="ECO:0000256" key="16">
    <source>
        <dbReference type="RuleBase" id="RU003762"/>
    </source>
</evidence>
<dbReference type="InterPro" id="IPR000413">
    <property type="entry name" value="Integrin_alpha"/>
</dbReference>
<evidence type="ECO:0008006" key="22">
    <source>
        <dbReference type="Google" id="ProtNLM"/>
    </source>
</evidence>
<evidence type="ECO:0000313" key="21">
    <source>
        <dbReference type="Proteomes" id="UP000770717"/>
    </source>
</evidence>
<evidence type="ECO:0000256" key="7">
    <source>
        <dbReference type="ARBA" id="ARBA00022837"/>
    </source>
</evidence>
<evidence type="ECO:0000256" key="4">
    <source>
        <dbReference type="ARBA" id="ARBA00022723"/>
    </source>
</evidence>
<keyword evidence="5" id="KW-0732">Signal</keyword>
<evidence type="ECO:0000256" key="3">
    <source>
        <dbReference type="ARBA" id="ARBA00022692"/>
    </source>
</evidence>
<dbReference type="InterPro" id="IPR032695">
    <property type="entry name" value="Integrin_dom_sf"/>
</dbReference>
<protein>
    <recommendedName>
        <fullName evidence="22">Integrin alpha-2 domain-containing protein</fullName>
    </recommendedName>
</protein>
<dbReference type="GO" id="GO:0046872">
    <property type="term" value="F:metal ion binding"/>
    <property type="evidence" value="ECO:0007669"/>
    <property type="project" value="UniProtKB-KW"/>
</dbReference>
<comment type="subcellular location">
    <subcellularLocation>
        <location evidence="1 16">Membrane</location>
        <topology evidence="1 16">Single-pass type I membrane protein</topology>
    </subcellularLocation>
</comment>
<comment type="similarity">
    <text evidence="2 16">Belongs to the integrin alpha chain family.</text>
</comment>
<sequence length="853" mass="93498">MRHYYNDKRDCEVGFSAEISKDGTLLAGAPAGFYFSGLFMTVPLAAIQNARGDIPQTFNGLSTSSESTVSGDAYQGFSVTYGEFSYDDKPDLVIGVPNHLDVGAVQIYSGLTALYVIKGFQVAAHFGYAVAVTDIDKDGYDDLLVGAPVFLEHRTGGKLKEVGQVYVYMQKTTKRLDKDHQTISGNYVYGQFGASIAPLGDLDLDGYNDVAVGSPFGGKFGGGCVYIYKGERSGLSAQPSQILENPLSTPSKFGFTLRGGKDIDSNGYPDLIVGAFGADTVYVYRAQPVVTLHTSVTFSPGVLNPSLKSCKLGSGNVSCFDMSICIRTSGKNLPKTLNLLADIQLDSQKSRFLRRILFIDSSTPSKIIPITVTDDKAPVCSKVIAYLRDESEFKDKLSPIVVSVNFSLAAQPANVLAPVIHGNTFLQEQIHILLDCGEDNICIPDLNLETNWNEEPLVIGMDNLAQIQFGARNHGEGAYEAELHIWLPSGAHYVQVLSNTTDKIICAPKKANGTELVMCELGNPMKQGAEISAALQLSISSLEESGSNISFPMQIKSRNSHNSSSLMVLVHLDIVVKMALDLRGSIQPAEVILPLPNWELKEDSKNPSDRGELVTQIYELHNGGPATVDVEVVIKSPEKYEEELFLYPFNLMVDDNMRCSLAAINTLQLILPTAAPLDKADSHRVNRREVPRDEKDVMMGTGNQTTTEGDLRHKVPILLNCSNSSCWEIKCVIKNMEKGQRATLKLDSVLWVSTFLQRPQQQITLRSSGYFEVTGVPYRIQPTAFISNETSADLVVQWVTPDGQKDIPLWWIILGILGGLLILALFIFVMWKLGFFRRNRPPSDDEDVLTSGQ</sequence>
<dbReference type="PANTHER" id="PTHR23220">
    <property type="entry name" value="INTEGRIN ALPHA"/>
    <property type="match status" value="1"/>
</dbReference>
<dbReference type="Proteomes" id="UP000770717">
    <property type="component" value="Unassembled WGS sequence"/>
</dbReference>
<dbReference type="InterPro" id="IPR048286">
    <property type="entry name" value="Integrin_alpha_Ig-like_3"/>
</dbReference>
<dbReference type="GO" id="GO:0033627">
    <property type="term" value="P:cell adhesion mediated by integrin"/>
    <property type="evidence" value="ECO:0007669"/>
    <property type="project" value="TreeGrafter"/>
</dbReference>
<evidence type="ECO:0000259" key="19">
    <source>
        <dbReference type="Pfam" id="PF20806"/>
    </source>
</evidence>
<evidence type="ECO:0000256" key="2">
    <source>
        <dbReference type="ARBA" id="ARBA00008054"/>
    </source>
</evidence>
<evidence type="ECO:0000256" key="9">
    <source>
        <dbReference type="ARBA" id="ARBA00022989"/>
    </source>
</evidence>
<dbReference type="GO" id="GO:0001525">
    <property type="term" value="P:angiogenesis"/>
    <property type="evidence" value="ECO:0007669"/>
    <property type="project" value="TreeGrafter"/>
</dbReference>
<dbReference type="Pfam" id="PF08441">
    <property type="entry name" value="Integrin_A_Ig_1"/>
    <property type="match status" value="1"/>
</dbReference>
<keyword evidence="7" id="KW-0106">Calcium</keyword>
<evidence type="ECO:0000256" key="14">
    <source>
        <dbReference type="ARBA" id="ARBA00023180"/>
    </source>
</evidence>
<dbReference type="SUPFAM" id="SSF69318">
    <property type="entry name" value="Integrin alpha N-terminal domain"/>
    <property type="match status" value="1"/>
</dbReference>
<evidence type="ECO:0000256" key="6">
    <source>
        <dbReference type="ARBA" id="ARBA00022737"/>
    </source>
</evidence>
<dbReference type="PROSITE" id="PS00242">
    <property type="entry name" value="INTEGRIN_ALPHA"/>
    <property type="match status" value="1"/>
</dbReference>
<keyword evidence="12" id="KW-1015">Disulfide bond</keyword>
<evidence type="ECO:0000256" key="11">
    <source>
        <dbReference type="ARBA" id="ARBA00023136"/>
    </source>
</evidence>
<dbReference type="Gene3D" id="1.20.5.930">
    <property type="entry name" value="Bicelle-embedded integrin alpha(iib) transmembrane segment"/>
    <property type="match status" value="1"/>
</dbReference>
<dbReference type="FunFam" id="2.60.40.1460:FF:000001">
    <property type="entry name" value="Integrin, alpha V"/>
    <property type="match status" value="1"/>
</dbReference>
<keyword evidence="14" id="KW-0325">Glycoprotein</keyword>
<evidence type="ECO:0000313" key="20">
    <source>
        <dbReference type="EMBL" id="KAG9474354.1"/>
    </source>
</evidence>
<feature type="domain" description="Integrin alpha third immunoglobulin-like" evidence="19">
    <location>
        <begin position="580"/>
        <end position="798"/>
    </location>
</feature>
<dbReference type="InterPro" id="IPR013649">
    <property type="entry name" value="Integrin_alpha_Ig-like_1"/>
</dbReference>
<dbReference type="SUPFAM" id="SSF69179">
    <property type="entry name" value="Integrin domains"/>
    <property type="match status" value="3"/>
</dbReference>
<feature type="domain" description="Integrin alpha first immunoglubulin-like" evidence="17">
    <location>
        <begin position="286"/>
        <end position="435"/>
    </location>
</feature>
<dbReference type="GO" id="GO:0007160">
    <property type="term" value="P:cell-matrix adhesion"/>
    <property type="evidence" value="ECO:0007669"/>
    <property type="project" value="TreeGrafter"/>
</dbReference>
<evidence type="ECO:0000256" key="12">
    <source>
        <dbReference type="ARBA" id="ARBA00023157"/>
    </source>
</evidence>
<gene>
    <name evidence="20" type="ORF">GDO78_004576</name>
</gene>
<dbReference type="Gene3D" id="2.130.10.130">
    <property type="entry name" value="Integrin alpha, N-terminal"/>
    <property type="match status" value="1"/>
</dbReference>
<evidence type="ECO:0000256" key="1">
    <source>
        <dbReference type="ARBA" id="ARBA00004479"/>
    </source>
</evidence>
<dbReference type="GO" id="GO:0007229">
    <property type="term" value="P:integrin-mediated signaling pathway"/>
    <property type="evidence" value="ECO:0007669"/>
    <property type="project" value="UniProtKB-KW"/>
</dbReference>
<dbReference type="PROSITE" id="PS51470">
    <property type="entry name" value="FG_GAP"/>
    <property type="match status" value="3"/>
</dbReference>
<feature type="repeat" description="FG-GAP" evidence="15">
    <location>
        <begin position="178"/>
        <end position="237"/>
    </location>
</feature>
<dbReference type="GO" id="GO:0005178">
    <property type="term" value="F:integrin binding"/>
    <property type="evidence" value="ECO:0007669"/>
    <property type="project" value="TreeGrafter"/>
</dbReference>
<dbReference type="InterPro" id="IPR013517">
    <property type="entry name" value="FG-GAP"/>
</dbReference>
<proteinExistence type="inferred from homology"/>
<dbReference type="Gene3D" id="2.60.40.1510">
    <property type="entry name" value="ntegrin, alpha v. Chain A, domain 3"/>
    <property type="match status" value="1"/>
</dbReference>
<reference evidence="20" key="1">
    <citation type="thesis" date="2020" institute="ProQuest LLC" country="789 East Eisenhower Parkway, Ann Arbor, MI, USA">
        <title>Comparative Genomics and Chromosome Evolution.</title>
        <authorList>
            <person name="Mudd A.B."/>
        </authorList>
    </citation>
    <scope>NUCLEOTIDE SEQUENCE</scope>
    <source>
        <strain evidence="20">HN-11 Male</strain>
        <tissue evidence="20">Kidney and liver</tissue>
    </source>
</reference>
<dbReference type="PRINTS" id="PR01185">
    <property type="entry name" value="INTEGRINA"/>
</dbReference>
<dbReference type="OrthoDB" id="5317514at2759"/>
<dbReference type="GO" id="GO:0009897">
    <property type="term" value="C:external side of plasma membrane"/>
    <property type="evidence" value="ECO:0007669"/>
    <property type="project" value="TreeGrafter"/>
</dbReference>
<keyword evidence="21" id="KW-1185">Reference proteome</keyword>
<dbReference type="InterPro" id="IPR013519">
    <property type="entry name" value="Int_alpha_beta-p"/>
</dbReference>